<name>A5H955_9VIRU</name>
<reference evidence="1" key="1">
    <citation type="submission" date="2006-12" db="EMBL/GenBank/DDBJ databases">
        <title>Genetic analysis of the hypervariable region of the human astrovirus nsP1a coding region: Design of a new RFLP typing method.</title>
        <authorList>
            <person name="Guix S."/>
            <person name="Caballero S."/>
            <person name="Fuentes C."/>
            <person name="Bosch A."/>
            <person name="Pinto R.M."/>
        </authorList>
    </citation>
    <scope>NUCLEOTIDE SEQUENCE</scope>
    <source>
        <strain evidence="1">Bcn8.4</strain>
    </source>
</reference>
<proteinExistence type="predicted"/>
<evidence type="ECO:0000313" key="1">
    <source>
        <dbReference type="EMBL" id="ABQ10949.1"/>
    </source>
</evidence>
<feature type="non-terminal residue" evidence="1">
    <location>
        <position position="55"/>
    </location>
</feature>
<feature type="non-terminal residue" evidence="1">
    <location>
        <position position="1"/>
    </location>
</feature>
<organism evidence="1">
    <name type="scientific">Mamastrovirus 1</name>
    <dbReference type="NCBI Taxonomy" id="1239565"/>
    <lineage>
        <taxon>Viruses</taxon>
        <taxon>Riboviria</taxon>
        <taxon>Orthornavirae</taxon>
        <taxon>Pisuviricota</taxon>
        <taxon>Stelpaviricetes</taxon>
        <taxon>Stellavirales</taxon>
        <taxon>Astroviridae</taxon>
        <taxon>Mamastrovirus</taxon>
        <taxon>Mamastrovirus hominis</taxon>
    </lineage>
</organism>
<protein>
    <submittedName>
        <fullName evidence="1">Nonstructural protein nsP1a</fullName>
    </submittedName>
</protein>
<sequence>QNLVLSQNLTSLPLLRHNHLTYLRRKRNKQNMNNKWLSLLSIRRVSLNHTHRPMV</sequence>
<dbReference type="EMBL" id="EF195427">
    <property type="protein sequence ID" value="ABQ10949.1"/>
    <property type="molecule type" value="Genomic_RNA"/>
</dbReference>
<accession>A5H955</accession>